<dbReference type="Pfam" id="PF05239">
    <property type="entry name" value="PRC"/>
    <property type="match status" value="2"/>
</dbReference>
<dbReference type="InterPro" id="IPR011033">
    <property type="entry name" value="PRC_barrel-like_sf"/>
</dbReference>
<dbReference type="RefSeq" id="WP_190404736.1">
    <property type="nucleotide sequence ID" value="NZ_JACJQB010000061.1"/>
</dbReference>
<evidence type="ECO:0000259" key="1">
    <source>
        <dbReference type="Pfam" id="PF05239"/>
    </source>
</evidence>
<organism evidence="2 3">
    <name type="scientific">Pseudanabaena mucicola FACHB-723</name>
    <dbReference type="NCBI Taxonomy" id="2692860"/>
    <lineage>
        <taxon>Bacteria</taxon>
        <taxon>Bacillati</taxon>
        <taxon>Cyanobacteriota</taxon>
        <taxon>Cyanophyceae</taxon>
        <taxon>Pseudanabaenales</taxon>
        <taxon>Pseudanabaenaceae</taxon>
        <taxon>Pseudanabaena</taxon>
    </lineage>
</organism>
<sequence>MRDGKGMIGKPIVAYDSGEEFKNIVDLIFDQESNQLLGFLVDEGGWFSNALVLPLTNIQAIGADAVIVASRDAIDSAQEFPEIQSILERDNILKGTRIMTIDGRDLGTMVDLYFDDTSGAIEGYEVSGGIFADAYSGRSFVPAPDTLKIGEDIAFVPSETADLMQEQVGGIRGAMQTASGKVQEMAQFTGEKAQEAAQFTGEKFQEATTFAGTSFTNAVIDPEEQEIFVLGKVAQKTLETNDGIPLILEGQVVNQSHVLAARNLKMTNELYHIAGGSATTRLGENLTDALTGMGANIGIDQTQGRRVSRMIFADEGSVVAVEGQIVTPKVIERAKEHHREQALLEAVGLTTGDALKVTGSNVGQQVKDGAKGLWEQVKETASNLQEHGTQAIEEKRIKGALGRPVTRVILDRNDEVILNVGELITHQAIAISRDADVLEVLLDSVYTETPNLSLDDLRAPDSGKAALN</sequence>
<accession>A0ABR8A1D4</accession>
<feature type="domain" description="PRC-barrel" evidence="1">
    <location>
        <begin position="7"/>
        <end position="70"/>
    </location>
</feature>
<evidence type="ECO:0000313" key="3">
    <source>
        <dbReference type="Proteomes" id="UP000642094"/>
    </source>
</evidence>
<dbReference type="SUPFAM" id="SSF50346">
    <property type="entry name" value="PRC-barrel domain"/>
    <property type="match status" value="2"/>
</dbReference>
<dbReference type="Gene3D" id="2.30.30.240">
    <property type="entry name" value="PRC-barrel domain"/>
    <property type="match status" value="2"/>
</dbReference>
<dbReference type="EMBL" id="JACJQB010000061">
    <property type="protein sequence ID" value="MBD2189925.1"/>
    <property type="molecule type" value="Genomic_DNA"/>
</dbReference>
<evidence type="ECO:0000313" key="2">
    <source>
        <dbReference type="EMBL" id="MBD2189925.1"/>
    </source>
</evidence>
<reference evidence="2 3" key="1">
    <citation type="journal article" date="2020" name="ISME J.">
        <title>Comparative genomics reveals insights into cyanobacterial evolution and habitat adaptation.</title>
        <authorList>
            <person name="Chen M.Y."/>
            <person name="Teng W.K."/>
            <person name="Zhao L."/>
            <person name="Hu C.X."/>
            <person name="Zhou Y.K."/>
            <person name="Han B.P."/>
            <person name="Song L.R."/>
            <person name="Shu W.S."/>
        </authorList>
    </citation>
    <scope>NUCLEOTIDE SEQUENCE [LARGE SCALE GENOMIC DNA]</scope>
    <source>
        <strain evidence="2 3">FACHB-723</strain>
    </source>
</reference>
<feature type="domain" description="PRC-barrel" evidence="1">
    <location>
        <begin position="92"/>
        <end position="158"/>
    </location>
</feature>
<protein>
    <submittedName>
        <fullName evidence="2">PRC-barrel domain-containing protein</fullName>
    </submittedName>
</protein>
<proteinExistence type="predicted"/>
<name>A0ABR8A1D4_9CYAN</name>
<dbReference type="InterPro" id="IPR027275">
    <property type="entry name" value="PRC-brl_dom"/>
</dbReference>
<gene>
    <name evidence="2" type="ORF">H6F41_17480</name>
</gene>
<comment type="caution">
    <text evidence="2">The sequence shown here is derived from an EMBL/GenBank/DDBJ whole genome shotgun (WGS) entry which is preliminary data.</text>
</comment>
<keyword evidence="3" id="KW-1185">Reference proteome</keyword>
<dbReference type="Proteomes" id="UP000642094">
    <property type="component" value="Unassembled WGS sequence"/>
</dbReference>